<sequence length="131" mass="15147">MAQKQSQVDVKSTNFLSIFGSLLEVACQYLIQEELVPSYYERHPFHLFNPKKVAGMENSDESGTAMMLSCREETTPLLTQPDKVYIFFYNSTQSSDLNLGSMSCPFHEVHIIFVINNFSQQNIWYVYSNIR</sequence>
<reference evidence="1" key="1">
    <citation type="submission" date="2023-03" db="UniProtKB">
        <authorList>
            <consortium name="EnsemblPlants"/>
        </authorList>
    </citation>
    <scope>IDENTIFICATION</scope>
</reference>
<name>A0A9I9EJA1_CUCME</name>
<evidence type="ECO:0000313" key="1">
    <source>
        <dbReference type="EnsemblPlants" id="MELO3C034194.2.1"/>
    </source>
</evidence>
<dbReference type="EnsemblPlants" id="MELO3C034194.2.1">
    <property type="protein sequence ID" value="MELO3C034194.2.1"/>
    <property type="gene ID" value="MELO3C034194.2"/>
</dbReference>
<protein>
    <submittedName>
        <fullName evidence="1">Uncharacterized protein</fullName>
    </submittedName>
</protein>
<dbReference type="AlphaFoldDB" id="A0A9I9EJA1"/>
<organism evidence="1">
    <name type="scientific">Cucumis melo</name>
    <name type="common">Muskmelon</name>
    <dbReference type="NCBI Taxonomy" id="3656"/>
    <lineage>
        <taxon>Eukaryota</taxon>
        <taxon>Viridiplantae</taxon>
        <taxon>Streptophyta</taxon>
        <taxon>Embryophyta</taxon>
        <taxon>Tracheophyta</taxon>
        <taxon>Spermatophyta</taxon>
        <taxon>Magnoliopsida</taxon>
        <taxon>eudicotyledons</taxon>
        <taxon>Gunneridae</taxon>
        <taxon>Pentapetalae</taxon>
        <taxon>rosids</taxon>
        <taxon>fabids</taxon>
        <taxon>Cucurbitales</taxon>
        <taxon>Cucurbitaceae</taxon>
        <taxon>Benincaseae</taxon>
        <taxon>Cucumis</taxon>
    </lineage>
</organism>
<dbReference type="Gramene" id="MELO3C034194.2.1">
    <property type="protein sequence ID" value="MELO3C034194.2.1"/>
    <property type="gene ID" value="MELO3C034194.2"/>
</dbReference>
<proteinExistence type="predicted"/>
<accession>A0A9I9EJA1</accession>